<evidence type="ECO:0000313" key="1">
    <source>
        <dbReference type="EMBL" id="KAA8568531.1"/>
    </source>
</evidence>
<reference evidence="1 2" key="1">
    <citation type="submission" date="2019-06" db="EMBL/GenBank/DDBJ databases">
        <title>Genome Sequence of the Brown Rot Fungal Pathogen Monilinia fructicola.</title>
        <authorList>
            <person name="De Miccolis Angelini R.M."/>
            <person name="Landi L."/>
            <person name="Abate D."/>
            <person name="Pollastro S."/>
            <person name="Romanazzi G."/>
            <person name="Faretra F."/>
        </authorList>
    </citation>
    <scope>NUCLEOTIDE SEQUENCE [LARGE SCALE GENOMIC DNA]</scope>
    <source>
        <strain evidence="1 2">Mfrc123</strain>
    </source>
</reference>
<dbReference type="Proteomes" id="UP000322873">
    <property type="component" value="Unassembled WGS sequence"/>
</dbReference>
<organism evidence="1 2">
    <name type="scientific">Monilinia fructicola</name>
    <name type="common">Brown rot fungus</name>
    <name type="synonym">Ciboria fructicola</name>
    <dbReference type="NCBI Taxonomy" id="38448"/>
    <lineage>
        <taxon>Eukaryota</taxon>
        <taxon>Fungi</taxon>
        <taxon>Dikarya</taxon>
        <taxon>Ascomycota</taxon>
        <taxon>Pezizomycotina</taxon>
        <taxon>Leotiomycetes</taxon>
        <taxon>Helotiales</taxon>
        <taxon>Sclerotiniaceae</taxon>
        <taxon>Monilinia</taxon>
    </lineage>
</organism>
<protein>
    <submittedName>
        <fullName evidence="1">Uncharacterized protein</fullName>
    </submittedName>
</protein>
<sequence>MTSGYKAIIFQFIFHLLNQKPRGVNPCIWAASGVHIYTSHHHTTHHHTTQQNRNFSGWVFSFGSWVPA</sequence>
<comment type="caution">
    <text evidence="1">The sequence shown here is derived from an EMBL/GenBank/DDBJ whole genome shotgun (WGS) entry which is preliminary data.</text>
</comment>
<accession>A0A5M9JGX2</accession>
<proteinExistence type="predicted"/>
<gene>
    <name evidence="1" type="ORF">EYC84_007551</name>
</gene>
<name>A0A5M9JGX2_MONFR</name>
<dbReference type="AlphaFoldDB" id="A0A5M9JGX2"/>
<dbReference type="EMBL" id="VICG01000009">
    <property type="protein sequence ID" value="KAA8568531.1"/>
    <property type="molecule type" value="Genomic_DNA"/>
</dbReference>
<keyword evidence="2" id="KW-1185">Reference proteome</keyword>
<evidence type="ECO:0000313" key="2">
    <source>
        <dbReference type="Proteomes" id="UP000322873"/>
    </source>
</evidence>